<keyword evidence="3" id="KW-1185">Reference proteome</keyword>
<sequence>MNVASTVLIWAGTALTTFATLRLLLTRGRFLRLHFVSIGSVIAAPLVTAGLALAPWSSWHDVAKIVFIGLLLLVTGPATVITTARAGRRVSHE</sequence>
<gene>
    <name evidence="2" type="ORF">Airi02_083370</name>
</gene>
<reference evidence="2" key="1">
    <citation type="submission" date="2023-03" db="EMBL/GenBank/DDBJ databases">
        <title>Actinoallomurus iriomotensis NBRC 103684.</title>
        <authorList>
            <person name="Ichikawa N."/>
            <person name="Sato H."/>
            <person name="Tonouchi N."/>
        </authorList>
    </citation>
    <scope>NUCLEOTIDE SEQUENCE</scope>
    <source>
        <strain evidence="2">NBRC 103684</strain>
    </source>
</reference>
<feature type="transmembrane region" description="Helical" evidence="1">
    <location>
        <begin position="62"/>
        <end position="84"/>
    </location>
</feature>
<feature type="transmembrane region" description="Helical" evidence="1">
    <location>
        <begin position="32"/>
        <end position="56"/>
    </location>
</feature>
<evidence type="ECO:0000313" key="2">
    <source>
        <dbReference type="EMBL" id="GLY90408.1"/>
    </source>
</evidence>
<keyword evidence="1" id="KW-0472">Membrane</keyword>
<evidence type="ECO:0000313" key="3">
    <source>
        <dbReference type="Proteomes" id="UP001165074"/>
    </source>
</evidence>
<dbReference type="InterPro" id="IPR005133">
    <property type="entry name" value="PhaG_MnhG_YufB"/>
</dbReference>
<dbReference type="AlphaFoldDB" id="A0A9W6SB87"/>
<dbReference type="EMBL" id="BSTK01000016">
    <property type="protein sequence ID" value="GLY90408.1"/>
    <property type="molecule type" value="Genomic_DNA"/>
</dbReference>
<accession>A0A9W6SB87</accession>
<feature type="transmembrane region" description="Helical" evidence="1">
    <location>
        <begin position="6"/>
        <end position="25"/>
    </location>
</feature>
<organism evidence="2 3">
    <name type="scientific">Actinoallomurus iriomotensis</name>
    <dbReference type="NCBI Taxonomy" id="478107"/>
    <lineage>
        <taxon>Bacteria</taxon>
        <taxon>Bacillati</taxon>
        <taxon>Actinomycetota</taxon>
        <taxon>Actinomycetes</taxon>
        <taxon>Streptosporangiales</taxon>
        <taxon>Thermomonosporaceae</taxon>
        <taxon>Actinoallomurus</taxon>
    </lineage>
</organism>
<keyword evidence="1" id="KW-1133">Transmembrane helix</keyword>
<dbReference type="GO" id="GO:0098662">
    <property type="term" value="P:inorganic cation transmembrane transport"/>
    <property type="evidence" value="ECO:0007669"/>
    <property type="project" value="InterPro"/>
</dbReference>
<keyword evidence="1" id="KW-0812">Transmembrane</keyword>
<protein>
    <recommendedName>
        <fullName evidence="4">Monovalent cation/H(+) antiporter subunit G</fullName>
    </recommendedName>
</protein>
<evidence type="ECO:0000256" key="1">
    <source>
        <dbReference type="SAM" id="Phobius"/>
    </source>
</evidence>
<dbReference type="Pfam" id="PF03334">
    <property type="entry name" value="PhaG_MnhG_YufB"/>
    <property type="match status" value="1"/>
</dbReference>
<evidence type="ECO:0008006" key="4">
    <source>
        <dbReference type="Google" id="ProtNLM"/>
    </source>
</evidence>
<proteinExistence type="predicted"/>
<dbReference type="Proteomes" id="UP001165074">
    <property type="component" value="Unassembled WGS sequence"/>
</dbReference>
<name>A0A9W6SB87_9ACTN</name>
<comment type="caution">
    <text evidence="2">The sequence shown here is derived from an EMBL/GenBank/DDBJ whole genome shotgun (WGS) entry which is preliminary data.</text>
</comment>
<dbReference type="GO" id="GO:0015297">
    <property type="term" value="F:antiporter activity"/>
    <property type="evidence" value="ECO:0007669"/>
    <property type="project" value="InterPro"/>
</dbReference>